<dbReference type="EMBL" id="CP013213">
    <property type="protein sequence ID" value="AMC93517.1"/>
    <property type="molecule type" value="Genomic_DNA"/>
</dbReference>
<evidence type="ECO:0000259" key="3">
    <source>
        <dbReference type="Pfam" id="PF02525"/>
    </source>
</evidence>
<dbReference type="GO" id="GO:0005829">
    <property type="term" value="C:cytosol"/>
    <property type="evidence" value="ECO:0007669"/>
    <property type="project" value="TreeGrafter"/>
</dbReference>
<dbReference type="GO" id="GO:0003955">
    <property type="term" value="F:NAD(P)H dehydrogenase (quinone) activity"/>
    <property type="evidence" value="ECO:0007669"/>
    <property type="project" value="TreeGrafter"/>
</dbReference>
<feature type="domain" description="Flavodoxin-like fold" evidence="3">
    <location>
        <begin position="1"/>
        <end position="173"/>
    </location>
</feature>
<name>A0A0X8GZY1_9FIRM</name>
<evidence type="ECO:0000256" key="1">
    <source>
        <dbReference type="ARBA" id="ARBA00006252"/>
    </source>
</evidence>
<protein>
    <recommendedName>
        <fullName evidence="3">Flavodoxin-like fold domain-containing protein</fullName>
    </recommendedName>
</protein>
<dbReference type="STRING" id="1514105.AOC36_05835"/>
<evidence type="ECO:0000256" key="2">
    <source>
        <dbReference type="ARBA" id="ARBA00023002"/>
    </source>
</evidence>
<dbReference type="Pfam" id="PF02525">
    <property type="entry name" value="Flavodoxin_2"/>
    <property type="match status" value="1"/>
</dbReference>
<keyword evidence="5" id="KW-1185">Reference proteome</keyword>
<dbReference type="InterPro" id="IPR051545">
    <property type="entry name" value="NAD(P)H_dehydrogenase_qn"/>
</dbReference>
<gene>
    <name evidence="4" type="ORF">AOC36_05835</name>
</gene>
<evidence type="ECO:0000313" key="5">
    <source>
        <dbReference type="Proteomes" id="UP000063781"/>
    </source>
</evidence>
<organism evidence="4 5">
    <name type="scientific">Erysipelothrix larvae</name>
    <dbReference type="NCBI Taxonomy" id="1514105"/>
    <lineage>
        <taxon>Bacteria</taxon>
        <taxon>Bacillati</taxon>
        <taxon>Bacillota</taxon>
        <taxon>Erysipelotrichia</taxon>
        <taxon>Erysipelotrichales</taxon>
        <taxon>Erysipelotrichaceae</taxon>
        <taxon>Erysipelothrix</taxon>
    </lineage>
</organism>
<dbReference type="PANTHER" id="PTHR10204">
    <property type="entry name" value="NAD P H OXIDOREDUCTASE-RELATED"/>
    <property type="match status" value="1"/>
</dbReference>
<dbReference type="InterPro" id="IPR029039">
    <property type="entry name" value="Flavoprotein-like_sf"/>
</dbReference>
<reference evidence="4 5" key="1">
    <citation type="submission" date="2015-10" db="EMBL/GenBank/DDBJ databases">
        <title>Erysipelothrix larvae sp. LV19 isolated from the larval gut of the rhinoceros beetle, Trypoxylus dichotomus.</title>
        <authorList>
            <person name="Lim S."/>
            <person name="Kim B.-C."/>
        </authorList>
    </citation>
    <scope>NUCLEOTIDE SEQUENCE [LARGE SCALE GENOMIC DNA]</scope>
    <source>
        <strain evidence="4 5">LV19</strain>
    </source>
</reference>
<dbReference type="RefSeq" id="WP_067632381.1">
    <property type="nucleotide sequence ID" value="NZ_CP013213.1"/>
</dbReference>
<proteinExistence type="inferred from homology"/>
<dbReference type="InterPro" id="IPR003680">
    <property type="entry name" value="Flavodoxin_fold"/>
</dbReference>
<dbReference type="KEGG" id="erl:AOC36_05835"/>
<comment type="similarity">
    <text evidence="1">Belongs to the NAD(P)H dehydrogenase (quinone) family.</text>
</comment>
<accession>A0A0X8GZY1</accession>
<keyword evidence="2" id="KW-0560">Oxidoreductase</keyword>
<dbReference type="PANTHER" id="PTHR10204:SF34">
    <property type="entry name" value="NAD(P)H DEHYDROGENASE [QUINONE] 1 ISOFORM 1"/>
    <property type="match status" value="1"/>
</dbReference>
<sequence>MKTLVVYTHPWEESFNHFVLETTVSKLEAKGYSVDVIDLHKDGFNPAFTQDDLRLFGKGEYHDELAANYIKRVKEADEIIFVFPIWWYGMPAMLKGFFDKVMLKGQAYGEVNHKLTGLLNIQKGAVFTTASVTEEILKYVGDPIGQTTINGIFAMIGIHNVTWIHCATVHLEASRLEYLSKIEAFIGQ</sequence>
<dbReference type="Proteomes" id="UP000063781">
    <property type="component" value="Chromosome"/>
</dbReference>
<dbReference type="OrthoDB" id="9805976at2"/>
<dbReference type="AlphaFoldDB" id="A0A0X8GZY1"/>
<dbReference type="Gene3D" id="3.40.50.360">
    <property type="match status" value="1"/>
</dbReference>
<evidence type="ECO:0000313" key="4">
    <source>
        <dbReference type="EMBL" id="AMC93517.1"/>
    </source>
</evidence>
<dbReference type="SUPFAM" id="SSF52218">
    <property type="entry name" value="Flavoproteins"/>
    <property type="match status" value="1"/>
</dbReference>